<feature type="compositionally biased region" description="Basic and acidic residues" evidence="1">
    <location>
        <begin position="428"/>
        <end position="438"/>
    </location>
</feature>
<feature type="compositionally biased region" description="Basic and acidic residues" evidence="1">
    <location>
        <begin position="459"/>
        <end position="469"/>
    </location>
</feature>
<evidence type="ECO:0000313" key="2">
    <source>
        <dbReference type="EMBL" id="RFU32634.1"/>
    </source>
</evidence>
<organism evidence="2 3">
    <name type="scientific">Scytalidium lignicola</name>
    <name type="common">Hyphomycete</name>
    <dbReference type="NCBI Taxonomy" id="5539"/>
    <lineage>
        <taxon>Eukaryota</taxon>
        <taxon>Fungi</taxon>
        <taxon>Dikarya</taxon>
        <taxon>Ascomycota</taxon>
        <taxon>Pezizomycotina</taxon>
        <taxon>Leotiomycetes</taxon>
        <taxon>Leotiomycetes incertae sedis</taxon>
        <taxon>Scytalidium</taxon>
    </lineage>
</organism>
<dbReference type="OMA" id="GPSMIHH"/>
<feature type="non-terminal residue" evidence="2">
    <location>
        <position position="514"/>
    </location>
</feature>
<dbReference type="PANTHER" id="PTHR28307:SF2">
    <property type="entry name" value="PROTEIN PAL1"/>
    <property type="match status" value="1"/>
</dbReference>
<feature type="region of interest" description="Disordered" evidence="1">
    <location>
        <begin position="1"/>
        <end position="231"/>
    </location>
</feature>
<feature type="compositionally biased region" description="Polar residues" evidence="1">
    <location>
        <begin position="440"/>
        <end position="450"/>
    </location>
</feature>
<sequence length="514" mass="56227">MLDLRQTGPQQSAALLASNNPFRNRAISPSPSEKALSPREPPPRPVSRNPFLDPATNDYFAQQRVATSPTTMSHPRENEPSKSLLSGNAATLFDNLILDDPPKNTERRPSLNTESSSSREKGPPPPKPSTHKPSRSQEEALRARKPGAGSSSRSRPPPPKKEEPLLDIFADPADPPKKESRRPRRNSESSVVERKLLDPEEEKKRHERKRRERKERELREKGPKKPNRKLDVIDKLDLSSIYGTGLFHHDGPFDACNPHRNRQGSRRAPMQAFPEGSLNNAIGGGPIQRRTDHSTFMGTNDDEAFKDYSMLSSRSGKEPNIINMTTRVEPIHGDESLGLGTSTFLEGAPASKTAIKQLESEQQFGGTAGGLSRKKSLAQKIRGVGPRREYSSAGRMNGPEAAYSPTSPPLPTTTSGKSPNGEDPFDFDFSKEARDRKGGSVSQESGQTRGPNIEGRGLAGDRLERRATDDASTYGEHGVRAVPAAGGGFLSRVKSLKGGPRKPRNDRPVAPPEP</sequence>
<accession>A0A3E2HGT3</accession>
<comment type="caution">
    <text evidence="2">The sequence shown here is derived from an EMBL/GenBank/DDBJ whole genome shotgun (WGS) entry which is preliminary data.</text>
</comment>
<dbReference type="GO" id="GO:0005737">
    <property type="term" value="C:cytoplasm"/>
    <property type="evidence" value="ECO:0007669"/>
    <property type="project" value="TreeGrafter"/>
</dbReference>
<protein>
    <recommendedName>
        <fullName evidence="4">Pal1 cell morphology protein</fullName>
    </recommendedName>
</protein>
<evidence type="ECO:0000313" key="3">
    <source>
        <dbReference type="Proteomes" id="UP000258309"/>
    </source>
</evidence>
<evidence type="ECO:0000256" key="1">
    <source>
        <dbReference type="SAM" id="MobiDB-lite"/>
    </source>
</evidence>
<feature type="compositionally biased region" description="Basic and acidic residues" evidence="1">
    <location>
        <begin position="100"/>
        <end position="109"/>
    </location>
</feature>
<reference evidence="2 3" key="1">
    <citation type="submission" date="2018-05" db="EMBL/GenBank/DDBJ databases">
        <title>Draft genome sequence of Scytalidium lignicola DSM 105466, a ubiquitous saprotrophic fungus.</title>
        <authorList>
            <person name="Buettner E."/>
            <person name="Gebauer A.M."/>
            <person name="Hofrichter M."/>
            <person name="Liers C."/>
            <person name="Kellner H."/>
        </authorList>
    </citation>
    <scope>NUCLEOTIDE SEQUENCE [LARGE SCALE GENOMIC DNA]</scope>
    <source>
        <strain evidence="2 3">DSM 105466</strain>
    </source>
</reference>
<dbReference type="STRING" id="5539.A0A3E2HGT3"/>
<dbReference type="InterPro" id="IPR013226">
    <property type="entry name" value="Pal1"/>
</dbReference>
<feature type="non-terminal residue" evidence="2">
    <location>
        <position position="1"/>
    </location>
</feature>
<feature type="region of interest" description="Disordered" evidence="1">
    <location>
        <begin position="258"/>
        <end position="301"/>
    </location>
</feature>
<evidence type="ECO:0008006" key="4">
    <source>
        <dbReference type="Google" id="ProtNLM"/>
    </source>
</evidence>
<feature type="compositionally biased region" description="Polar residues" evidence="1">
    <location>
        <begin position="64"/>
        <end position="73"/>
    </location>
</feature>
<dbReference type="AlphaFoldDB" id="A0A3E2HGT3"/>
<gene>
    <name evidence="2" type="ORF">B7463_g3701</name>
</gene>
<dbReference type="Pfam" id="PF08316">
    <property type="entry name" value="Pal1"/>
    <property type="match status" value="1"/>
</dbReference>
<dbReference type="EMBL" id="NCSJ02000051">
    <property type="protein sequence ID" value="RFU32634.1"/>
    <property type="molecule type" value="Genomic_DNA"/>
</dbReference>
<keyword evidence="3" id="KW-1185">Reference proteome</keyword>
<name>A0A3E2HGT3_SCYLI</name>
<feature type="compositionally biased region" description="Basic and acidic residues" evidence="1">
    <location>
        <begin position="185"/>
        <end position="204"/>
    </location>
</feature>
<proteinExistence type="predicted"/>
<dbReference type="PANTHER" id="PTHR28307">
    <property type="entry name" value="PROTEIN PAL1"/>
    <property type="match status" value="1"/>
</dbReference>
<dbReference type="OrthoDB" id="5352132at2759"/>
<dbReference type="Proteomes" id="UP000258309">
    <property type="component" value="Unassembled WGS sequence"/>
</dbReference>
<feature type="region of interest" description="Disordered" evidence="1">
    <location>
        <begin position="364"/>
        <end position="514"/>
    </location>
</feature>
<feature type="compositionally biased region" description="Polar residues" evidence="1">
    <location>
        <begin position="7"/>
        <end position="31"/>
    </location>
</feature>
<feature type="compositionally biased region" description="Basic and acidic residues" evidence="1">
    <location>
        <begin position="214"/>
        <end position="231"/>
    </location>
</feature>